<protein>
    <submittedName>
        <fullName evidence="1">Uncharacterized protein</fullName>
    </submittedName>
</protein>
<dbReference type="InterPro" id="IPR008972">
    <property type="entry name" value="Cupredoxin"/>
</dbReference>
<sequence length="86" mass="9272">MSPPTRITLNITCGNFFTCTFTGHCARGQKLAINVTLLRSTFTTGLCSSTGCIATTHLSSQPQTTCQTWLMDSAFFGTLTVEGDQE</sequence>
<proteinExistence type="predicted"/>
<dbReference type="Gene3D" id="2.60.40.420">
    <property type="entry name" value="Cupredoxins - blue copper proteins"/>
    <property type="match status" value="1"/>
</dbReference>
<dbReference type="EMBL" id="VIEB01000147">
    <property type="protein sequence ID" value="TQE03997.1"/>
    <property type="molecule type" value="Genomic_DNA"/>
</dbReference>
<dbReference type="AlphaFoldDB" id="A0A540MYX4"/>
<accession>A0A540MYX4</accession>
<gene>
    <name evidence="1" type="ORF">C1H46_010368</name>
</gene>
<evidence type="ECO:0000313" key="1">
    <source>
        <dbReference type="EMBL" id="TQE03997.1"/>
    </source>
</evidence>
<keyword evidence="2" id="KW-1185">Reference proteome</keyword>
<reference evidence="1 2" key="1">
    <citation type="journal article" date="2019" name="G3 (Bethesda)">
        <title>Sequencing of a Wild Apple (Malus baccata) Genome Unravels the Differences Between Cultivated and Wild Apple Species Regarding Disease Resistance and Cold Tolerance.</title>
        <authorList>
            <person name="Chen X."/>
        </authorList>
    </citation>
    <scope>NUCLEOTIDE SEQUENCE [LARGE SCALE GENOMIC DNA]</scope>
    <source>
        <strain evidence="2">cv. Shandingzi</strain>
        <tissue evidence="1">Leaves</tissue>
    </source>
</reference>
<dbReference type="SUPFAM" id="SSF49503">
    <property type="entry name" value="Cupredoxins"/>
    <property type="match status" value="1"/>
</dbReference>
<name>A0A540MYX4_MALBA</name>
<comment type="caution">
    <text evidence="1">The sequence shown here is derived from an EMBL/GenBank/DDBJ whole genome shotgun (WGS) entry which is preliminary data.</text>
</comment>
<organism evidence="1 2">
    <name type="scientific">Malus baccata</name>
    <name type="common">Siberian crab apple</name>
    <name type="synonym">Pyrus baccata</name>
    <dbReference type="NCBI Taxonomy" id="106549"/>
    <lineage>
        <taxon>Eukaryota</taxon>
        <taxon>Viridiplantae</taxon>
        <taxon>Streptophyta</taxon>
        <taxon>Embryophyta</taxon>
        <taxon>Tracheophyta</taxon>
        <taxon>Spermatophyta</taxon>
        <taxon>Magnoliopsida</taxon>
        <taxon>eudicotyledons</taxon>
        <taxon>Gunneridae</taxon>
        <taxon>Pentapetalae</taxon>
        <taxon>rosids</taxon>
        <taxon>fabids</taxon>
        <taxon>Rosales</taxon>
        <taxon>Rosaceae</taxon>
        <taxon>Amygdaloideae</taxon>
        <taxon>Maleae</taxon>
        <taxon>Malus</taxon>
    </lineage>
</organism>
<dbReference type="Proteomes" id="UP000315295">
    <property type="component" value="Unassembled WGS sequence"/>
</dbReference>
<evidence type="ECO:0000313" key="2">
    <source>
        <dbReference type="Proteomes" id="UP000315295"/>
    </source>
</evidence>